<evidence type="ECO:0000313" key="1">
    <source>
        <dbReference type="EMBL" id="CAL1279811.1"/>
    </source>
</evidence>
<accession>A0AAV2A732</accession>
<keyword evidence="2" id="KW-1185">Reference proteome</keyword>
<comment type="caution">
    <text evidence="1">The sequence shown here is derived from an EMBL/GenBank/DDBJ whole genome shotgun (WGS) entry which is preliminary data.</text>
</comment>
<proteinExistence type="predicted"/>
<gene>
    <name evidence="1" type="ORF">LARSCL_LOCUS10609</name>
</gene>
<dbReference type="AlphaFoldDB" id="A0AAV2A732"/>
<sequence>MMVGLAGGKICAFTKLLASNYPKLVTTDRLPRTIKAFCLIDPHKRMEKFRSKRVKRHLFLLVNMSFGVDCFPSLVIDDSDKWQRYDLAFQDLRDKFLSQSQAFVSWIPEF</sequence>
<evidence type="ECO:0008006" key="3">
    <source>
        <dbReference type="Google" id="ProtNLM"/>
    </source>
</evidence>
<name>A0AAV2A732_9ARAC</name>
<dbReference type="Proteomes" id="UP001497382">
    <property type="component" value="Unassembled WGS sequence"/>
</dbReference>
<dbReference type="EMBL" id="CAXIEN010000125">
    <property type="protein sequence ID" value="CAL1279811.1"/>
    <property type="molecule type" value="Genomic_DNA"/>
</dbReference>
<protein>
    <recommendedName>
        <fullName evidence="3">Thioredoxin-like fold domain-containing protein</fullName>
    </recommendedName>
</protein>
<organism evidence="1 2">
    <name type="scientific">Larinioides sclopetarius</name>
    <dbReference type="NCBI Taxonomy" id="280406"/>
    <lineage>
        <taxon>Eukaryota</taxon>
        <taxon>Metazoa</taxon>
        <taxon>Ecdysozoa</taxon>
        <taxon>Arthropoda</taxon>
        <taxon>Chelicerata</taxon>
        <taxon>Arachnida</taxon>
        <taxon>Araneae</taxon>
        <taxon>Araneomorphae</taxon>
        <taxon>Entelegynae</taxon>
        <taxon>Araneoidea</taxon>
        <taxon>Araneidae</taxon>
        <taxon>Larinioides</taxon>
    </lineage>
</organism>
<evidence type="ECO:0000313" key="2">
    <source>
        <dbReference type="Proteomes" id="UP001497382"/>
    </source>
</evidence>
<reference evidence="1 2" key="1">
    <citation type="submission" date="2024-04" db="EMBL/GenBank/DDBJ databases">
        <authorList>
            <person name="Rising A."/>
            <person name="Reimegard J."/>
            <person name="Sonavane S."/>
            <person name="Akerstrom W."/>
            <person name="Nylinder S."/>
            <person name="Hedman E."/>
            <person name="Kallberg Y."/>
        </authorList>
    </citation>
    <scope>NUCLEOTIDE SEQUENCE [LARGE SCALE GENOMIC DNA]</scope>
</reference>